<evidence type="ECO:0000313" key="5">
    <source>
        <dbReference type="Proteomes" id="UP000617355"/>
    </source>
</evidence>
<dbReference type="PIRSF" id="PIRSF036893">
    <property type="entry name" value="Lipocalin_ApoD"/>
    <property type="match status" value="1"/>
</dbReference>
<dbReference type="PANTHER" id="PTHR10612">
    <property type="entry name" value="APOLIPOPROTEIN D"/>
    <property type="match status" value="1"/>
</dbReference>
<evidence type="ECO:0000313" key="4">
    <source>
        <dbReference type="EMBL" id="GGD43108.1"/>
    </source>
</evidence>
<dbReference type="PRINTS" id="PR01171">
    <property type="entry name" value="BCTLIPOCALIN"/>
</dbReference>
<organism evidence="4 5">
    <name type="scientific">Sinisalibacter lacisalsi</name>
    <dbReference type="NCBI Taxonomy" id="1526570"/>
    <lineage>
        <taxon>Bacteria</taxon>
        <taxon>Pseudomonadati</taxon>
        <taxon>Pseudomonadota</taxon>
        <taxon>Alphaproteobacteria</taxon>
        <taxon>Rhodobacterales</taxon>
        <taxon>Roseobacteraceae</taxon>
        <taxon>Sinisalibacter</taxon>
    </lineage>
</organism>
<dbReference type="Gene3D" id="2.40.128.20">
    <property type="match status" value="1"/>
</dbReference>
<keyword evidence="2" id="KW-0449">Lipoprotein</keyword>
<comment type="subcellular location">
    <subcellularLocation>
        <location evidence="2">Cell outer membrane</location>
    </subcellularLocation>
</comment>
<dbReference type="PROSITE" id="PS00213">
    <property type="entry name" value="LIPOCALIN"/>
    <property type="match status" value="1"/>
</dbReference>
<dbReference type="SUPFAM" id="SSF50814">
    <property type="entry name" value="Lipocalins"/>
    <property type="match status" value="1"/>
</dbReference>
<accession>A0ABQ1QVA2</accession>
<comment type="caution">
    <text evidence="4">The sequence shown here is derived from an EMBL/GenBank/DDBJ whole genome shotgun (WGS) entry which is preliminary data.</text>
</comment>
<reference evidence="5" key="1">
    <citation type="journal article" date="2019" name="Int. J. Syst. Evol. Microbiol.">
        <title>The Global Catalogue of Microorganisms (GCM) 10K type strain sequencing project: providing services to taxonomists for standard genome sequencing and annotation.</title>
        <authorList>
            <consortium name="The Broad Institute Genomics Platform"/>
            <consortium name="The Broad Institute Genome Sequencing Center for Infectious Disease"/>
            <person name="Wu L."/>
            <person name="Ma J."/>
        </authorList>
    </citation>
    <scope>NUCLEOTIDE SEQUENCE [LARGE SCALE GENOMIC DNA]</scope>
    <source>
        <strain evidence="5">CGMCC 1.12922</strain>
    </source>
</reference>
<gene>
    <name evidence="4" type="primary">blc</name>
    <name evidence="4" type="ORF">GCM10011358_28680</name>
</gene>
<keyword evidence="2" id="KW-0472">Membrane</keyword>
<evidence type="ECO:0000256" key="1">
    <source>
        <dbReference type="ARBA" id="ARBA00006889"/>
    </source>
</evidence>
<feature type="signal peptide" evidence="2">
    <location>
        <begin position="1"/>
        <end position="21"/>
    </location>
</feature>
<name>A0ABQ1QVA2_9RHOB</name>
<dbReference type="Pfam" id="PF08212">
    <property type="entry name" value="Lipocalin_2"/>
    <property type="match status" value="1"/>
</dbReference>
<dbReference type="Proteomes" id="UP000617355">
    <property type="component" value="Unassembled WGS sequence"/>
</dbReference>
<feature type="chain" id="PRO_5045015998" description="Outer membrane lipoprotein Blc" evidence="2">
    <location>
        <begin position="22"/>
        <end position="178"/>
    </location>
</feature>
<dbReference type="PANTHER" id="PTHR10612:SF34">
    <property type="entry name" value="APOLIPOPROTEIN D"/>
    <property type="match status" value="1"/>
</dbReference>
<evidence type="ECO:0000256" key="2">
    <source>
        <dbReference type="PIRNR" id="PIRNR036893"/>
    </source>
</evidence>
<dbReference type="InterPro" id="IPR002446">
    <property type="entry name" value="Lipocalin_bac"/>
</dbReference>
<dbReference type="EMBL" id="BMGI01000005">
    <property type="protein sequence ID" value="GGD43108.1"/>
    <property type="molecule type" value="Genomic_DNA"/>
</dbReference>
<dbReference type="InterPro" id="IPR022271">
    <property type="entry name" value="Lipocalin_ApoD"/>
</dbReference>
<keyword evidence="5" id="KW-1185">Reference proteome</keyword>
<sequence length="178" mass="19284">MRLAALAAFVAALFTSSPGQANSYRDTSKPMGVVTNLDLDRYAGKWFEIARFPNRWERGCEGVTAEYGRNADGTISVRNTCRKGSPTGPAEVAEATAKVVGPGKLTVNFVPWLPFAKGDYWVLYVDAAYSVAVVGEPSGKTGWILARTPALSQAKYDKAISVMQGMGYDTSQLRRVVH</sequence>
<evidence type="ECO:0000259" key="3">
    <source>
        <dbReference type="Pfam" id="PF08212"/>
    </source>
</evidence>
<dbReference type="CDD" id="cd19438">
    <property type="entry name" value="lipocalin_Blc-like"/>
    <property type="match status" value="1"/>
</dbReference>
<comment type="function">
    <text evidence="2">Involved in the storage or transport of lipids necessary for membrane maintenance under stressful conditions. Displays a binding preference for lysophospholipids.</text>
</comment>
<comment type="subunit">
    <text evidence="2">Homodimer.</text>
</comment>
<dbReference type="InterPro" id="IPR047202">
    <property type="entry name" value="Lipocalin_Blc-like_dom"/>
</dbReference>
<dbReference type="InterPro" id="IPR012674">
    <property type="entry name" value="Calycin"/>
</dbReference>
<keyword evidence="2" id="KW-0446">Lipid-binding</keyword>
<comment type="similarity">
    <text evidence="1 2">Belongs to the calycin superfamily. Lipocalin family.</text>
</comment>
<dbReference type="InterPro" id="IPR022272">
    <property type="entry name" value="Lipocalin_CS"/>
</dbReference>
<keyword evidence="2" id="KW-0732">Signal</keyword>
<proteinExistence type="inferred from homology"/>
<dbReference type="RefSeq" id="WP_188529003.1">
    <property type="nucleotide sequence ID" value="NZ_BMGI01000005.1"/>
</dbReference>
<keyword evidence="2" id="KW-0998">Cell outer membrane</keyword>
<feature type="domain" description="Lipocalin/cytosolic fatty-acid binding" evidence="3">
    <location>
        <begin position="37"/>
        <end position="176"/>
    </location>
</feature>
<dbReference type="InterPro" id="IPR000566">
    <property type="entry name" value="Lipocln_cytosolic_FA-bd_dom"/>
</dbReference>
<protein>
    <recommendedName>
        <fullName evidence="2">Outer membrane lipoprotein Blc</fullName>
    </recommendedName>
</protein>